<feature type="binding site" evidence="8">
    <location>
        <position position="542"/>
    </location>
    <ligand>
        <name>ATP</name>
        <dbReference type="ChEBI" id="CHEBI:30616"/>
    </ligand>
</feature>
<name>A0A9W9UEX0_PENBR</name>
<dbReference type="PANTHER" id="PTHR24058:SF103">
    <property type="entry name" value="SERINE_THREONINE-PROTEIN KINASE PRP4 HOMOLOG"/>
    <property type="match status" value="1"/>
</dbReference>
<organism evidence="11 12">
    <name type="scientific">Penicillium brevicompactum</name>
    <dbReference type="NCBI Taxonomy" id="5074"/>
    <lineage>
        <taxon>Eukaryota</taxon>
        <taxon>Fungi</taxon>
        <taxon>Dikarya</taxon>
        <taxon>Ascomycota</taxon>
        <taxon>Pezizomycotina</taxon>
        <taxon>Eurotiomycetes</taxon>
        <taxon>Eurotiomycetidae</taxon>
        <taxon>Eurotiales</taxon>
        <taxon>Aspergillaceae</taxon>
        <taxon>Penicillium</taxon>
    </lineage>
</organism>
<evidence type="ECO:0000259" key="10">
    <source>
        <dbReference type="PROSITE" id="PS50011"/>
    </source>
</evidence>
<dbReference type="InterPro" id="IPR017441">
    <property type="entry name" value="Protein_kinase_ATP_BS"/>
</dbReference>
<evidence type="ECO:0000313" key="12">
    <source>
        <dbReference type="Proteomes" id="UP001147695"/>
    </source>
</evidence>
<dbReference type="InterPro" id="IPR050494">
    <property type="entry name" value="Ser_Thr_dual-spec_kinase"/>
</dbReference>
<evidence type="ECO:0000256" key="6">
    <source>
        <dbReference type="ARBA" id="ARBA00022840"/>
    </source>
</evidence>
<feature type="region of interest" description="Disordered" evidence="9">
    <location>
        <begin position="413"/>
        <end position="489"/>
    </location>
</feature>
<dbReference type="SUPFAM" id="SSF56112">
    <property type="entry name" value="Protein kinase-like (PK-like)"/>
    <property type="match status" value="1"/>
</dbReference>
<keyword evidence="4 8" id="KW-0547">Nucleotide-binding</keyword>
<dbReference type="InterPro" id="IPR044092">
    <property type="entry name" value="STKc_PRP4"/>
</dbReference>
<feature type="compositionally biased region" description="Basic and acidic residues" evidence="9">
    <location>
        <begin position="169"/>
        <end position="190"/>
    </location>
</feature>
<dbReference type="SMART" id="SM00220">
    <property type="entry name" value="S_TKc"/>
    <property type="match status" value="1"/>
</dbReference>
<dbReference type="EMBL" id="JAPZBQ010000003">
    <property type="protein sequence ID" value="KAJ5338508.1"/>
    <property type="molecule type" value="Genomic_DNA"/>
</dbReference>
<dbReference type="PROSITE" id="PS00107">
    <property type="entry name" value="PROTEIN_KINASE_ATP"/>
    <property type="match status" value="1"/>
</dbReference>
<feature type="compositionally biased region" description="Basic and acidic residues" evidence="9">
    <location>
        <begin position="91"/>
        <end position="135"/>
    </location>
</feature>
<dbReference type="PROSITE" id="PS00108">
    <property type="entry name" value="PROTEIN_KINASE_ST"/>
    <property type="match status" value="1"/>
</dbReference>
<evidence type="ECO:0000256" key="9">
    <source>
        <dbReference type="SAM" id="MobiDB-lite"/>
    </source>
</evidence>
<feature type="region of interest" description="Disordered" evidence="9">
    <location>
        <begin position="264"/>
        <end position="331"/>
    </location>
</feature>
<feature type="compositionally biased region" description="Polar residues" evidence="9">
    <location>
        <begin position="26"/>
        <end position="39"/>
    </location>
</feature>
<dbReference type="EC" id="2.7.11.1" evidence="1"/>
<dbReference type="InterPro" id="IPR008271">
    <property type="entry name" value="Ser/Thr_kinase_AS"/>
</dbReference>
<dbReference type="PANTHER" id="PTHR24058">
    <property type="entry name" value="DUAL SPECIFICITY PROTEIN KINASE"/>
    <property type="match status" value="1"/>
</dbReference>
<comment type="caution">
    <text evidence="11">The sequence shown here is derived from an EMBL/GenBank/DDBJ whole genome shotgun (WGS) entry which is preliminary data.</text>
</comment>
<feature type="compositionally biased region" description="Basic and acidic residues" evidence="9">
    <location>
        <begin position="145"/>
        <end position="154"/>
    </location>
</feature>
<dbReference type="Proteomes" id="UP001147695">
    <property type="component" value="Unassembled WGS sequence"/>
</dbReference>
<gene>
    <name evidence="11" type="ORF">N7452_005236</name>
</gene>
<feature type="compositionally biased region" description="Basic residues" evidence="9">
    <location>
        <begin position="287"/>
        <end position="298"/>
    </location>
</feature>
<keyword evidence="2" id="KW-0723">Serine/threonine-protein kinase</keyword>
<keyword evidence="6 8" id="KW-0067">ATP-binding</keyword>
<evidence type="ECO:0000256" key="4">
    <source>
        <dbReference type="ARBA" id="ARBA00022741"/>
    </source>
</evidence>
<keyword evidence="3" id="KW-0808">Transferase</keyword>
<accession>A0A9W9UEX0</accession>
<protein>
    <recommendedName>
        <fullName evidence="1">non-specific serine/threonine protein kinase</fullName>
        <ecNumber evidence="1">2.7.11.1</ecNumber>
    </recommendedName>
</protein>
<dbReference type="AlphaFoldDB" id="A0A9W9UEX0"/>
<feature type="compositionally biased region" description="Polar residues" evidence="9">
    <location>
        <begin position="228"/>
        <end position="237"/>
    </location>
</feature>
<feature type="compositionally biased region" description="Basic residues" evidence="9">
    <location>
        <begin position="71"/>
        <end position="90"/>
    </location>
</feature>
<evidence type="ECO:0000256" key="7">
    <source>
        <dbReference type="ARBA" id="ARBA00023596"/>
    </source>
</evidence>
<feature type="compositionally biased region" description="Basic residues" evidence="9">
    <location>
        <begin position="155"/>
        <end position="168"/>
    </location>
</feature>
<reference evidence="11" key="1">
    <citation type="submission" date="2022-12" db="EMBL/GenBank/DDBJ databases">
        <authorList>
            <person name="Petersen C."/>
        </authorList>
    </citation>
    <scope>NUCLEOTIDE SEQUENCE</scope>
    <source>
        <strain evidence="11">IBT 35673</strain>
    </source>
</reference>
<evidence type="ECO:0000256" key="8">
    <source>
        <dbReference type="PROSITE-ProRule" id="PRU10141"/>
    </source>
</evidence>
<dbReference type="GO" id="GO:0005524">
    <property type="term" value="F:ATP binding"/>
    <property type="evidence" value="ECO:0007669"/>
    <property type="project" value="UniProtKB-UniRule"/>
</dbReference>
<dbReference type="Gene3D" id="3.30.200.20">
    <property type="entry name" value="Phosphorylase Kinase, domain 1"/>
    <property type="match status" value="1"/>
</dbReference>
<sequence length="834" mass="93861">MPHPRSRSPSLPSEGEIVDPAPGTKATASKTPFNGTNIDRPTRPSRPLAPRSPISYDGSRSPRRGDSRTRYPSRSRSRSPYRDNRGHKRRYGDSQNDHDRRTPRYESHRYEPSADDRRHDEGPYSRRMRSYHDYDQQESYGEGLRYSDDYDQRKDKRQRTRSRSRSRSPYRDARKSKKYSGDDFNSKVDYARPSAGSGRHRPSEQVVSERAKSSVAQDSKPGAETRENQVQASSSRQAFVSNEYALLFRDQENNFTDVHHREVAHPEAAQDTEPVEPVNEDDALEARRKRREAIRAKYRNQPAEPHLQAASVGEAETDTPTSGPEPINAKETSGLSQSYISLGFVKLINLNTGSSGALVSEQSGELLPGLSAGQDSDLANPGATADVTSKDELSAVDFDAGLDMRQEIQKHANVQVEKGDMPSGAYDELETTTQGRPLPAETSEKSSGTKSGYDMFADDDDDMFAEESDKPKASRAPTTSGPRGEQLDNMVDDWDDAQGYYNVRLGELIDKRYQVQQTLGKGTFAAVVRALDSKTGNLVAIKVIRNNDSMRKEGMKEIKTLNLLHEAEHGGNKHIVKFERYFDHKGHLCLVFENLSMDLRELLKKFGKNVGLNLRAIRAYAYQMFLALSLLRHMNLIHADLKPDNMLVNEQRGLLKICDLGSAFSADDIPTAPYLASRFYRAPEIILGIPFDFAVDTWSIGCTLYELYAGNILFMGRNNNQMLRAIQEVRGNYPARLLRRGSLRSHHFSDDAVFASFEVNPLTGQTEPKPIDFKKPPRDLKTRLMGQGTRGMSQAEVKELTQFIDFLDRCLTLNPEKRITPNEALKHPFLTSSV</sequence>
<evidence type="ECO:0000313" key="11">
    <source>
        <dbReference type="EMBL" id="KAJ5338508.1"/>
    </source>
</evidence>
<feature type="region of interest" description="Disordered" evidence="9">
    <location>
        <begin position="1"/>
        <end position="237"/>
    </location>
</feature>
<dbReference type="InterPro" id="IPR011009">
    <property type="entry name" value="Kinase-like_dom_sf"/>
</dbReference>
<dbReference type="GO" id="GO:0045292">
    <property type="term" value="P:mRNA cis splicing, via spliceosome"/>
    <property type="evidence" value="ECO:0007669"/>
    <property type="project" value="InterPro"/>
</dbReference>
<evidence type="ECO:0000256" key="5">
    <source>
        <dbReference type="ARBA" id="ARBA00022777"/>
    </source>
</evidence>
<dbReference type="FunFam" id="1.10.510.10:FF:000078">
    <property type="entry name" value="Serine/threonine-protein kinase PRP4 homolog"/>
    <property type="match status" value="1"/>
</dbReference>
<feature type="compositionally biased region" description="Acidic residues" evidence="9">
    <location>
        <begin position="456"/>
        <end position="466"/>
    </location>
</feature>
<dbReference type="PROSITE" id="PS50011">
    <property type="entry name" value="PROTEIN_KINASE_DOM"/>
    <property type="match status" value="1"/>
</dbReference>
<reference evidence="11" key="2">
    <citation type="journal article" date="2023" name="IMA Fungus">
        <title>Comparative genomic study of the Penicillium genus elucidates a diverse pangenome and 15 lateral gene transfer events.</title>
        <authorList>
            <person name="Petersen C."/>
            <person name="Sorensen T."/>
            <person name="Nielsen M.R."/>
            <person name="Sondergaard T.E."/>
            <person name="Sorensen J.L."/>
            <person name="Fitzpatrick D.A."/>
            <person name="Frisvad J.C."/>
            <person name="Nielsen K.L."/>
        </authorList>
    </citation>
    <scope>NUCLEOTIDE SEQUENCE</scope>
    <source>
        <strain evidence="11">IBT 35673</strain>
    </source>
</reference>
<feature type="domain" description="Protein kinase" evidence="10">
    <location>
        <begin position="513"/>
        <end position="830"/>
    </location>
</feature>
<proteinExistence type="inferred from homology"/>
<keyword evidence="5" id="KW-0418">Kinase</keyword>
<dbReference type="CDD" id="cd14135">
    <property type="entry name" value="STKc_PRP4"/>
    <property type="match status" value="1"/>
</dbReference>
<dbReference type="Pfam" id="PF00069">
    <property type="entry name" value="Pkinase"/>
    <property type="match status" value="1"/>
</dbReference>
<dbReference type="Gene3D" id="1.10.510.10">
    <property type="entry name" value="Transferase(Phosphotransferase) domain 1"/>
    <property type="match status" value="1"/>
</dbReference>
<evidence type="ECO:0000256" key="1">
    <source>
        <dbReference type="ARBA" id="ARBA00012513"/>
    </source>
</evidence>
<evidence type="ECO:0000256" key="2">
    <source>
        <dbReference type="ARBA" id="ARBA00022527"/>
    </source>
</evidence>
<dbReference type="GO" id="GO:0004674">
    <property type="term" value="F:protein serine/threonine kinase activity"/>
    <property type="evidence" value="ECO:0007669"/>
    <property type="project" value="UniProtKB-KW"/>
</dbReference>
<comment type="similarity">
    <text evidence="7">Belongs to the protein kinase superfamily. CMGC Ser/Thr protein kinase family.</text>
</comment>
<feature type="compositionally biased region" description="Basic and acidic residues" evidence="9">
    <location>
        <begin position="201"/>
        <end position="212"/>
    </location>
</feature>
<dbReference type="InterPro" id="IPR000719">
    <property type="entry name" value="Prot_kinase_dom"/>
</dbReference>
<evidence type="ECO:0000256" key="3">
    <source>
        <dbReference type="ARBA" id="ARBA00022679"/>
    </source>
</evidence>